<protein>
    <submittedName>
        <fullName evidence="1">Uncharacterized protein</fullName>
    </submittedName>
</protein>
<accession>A0ACB7XPX3</accession>
<keyword evidence="2" id="KW-1185">Reference proteome</keyword>
<dbReference type="Proteomes" id="UP000828048">
    <property type="component" value="Chromosome 1"/>
</dbReference>
<name>A0ACB7XPX3_9ERIC</name>
<evidence type="ECO:0000313" key="1">
    <source>
        <dbReference type="EMBL" id="KAH7842963.1"/>
    </source>
</evidence>
<evidence type="ECO:0000313" key="2">
    <source>
        <dbReference type="Proteomes" id="UP000828048"/>
    </source>
</evidence>
<organism evidence="1 2">
    <name type="scientific">Vaccinium darrowii</name>
    <dbReference type="NCBI Taxonomy" id="229202"/>
    <lineage>
        <taxon>Eukaryota</taxon>
        <taxon>Viridiplantae</taxon>
        <taxon>Streptophyta</taxon>
        <taxon>Embryophyta</taxon>
        <taxon>Tracheophyta</taxon>
        <taxon>Spermatophyta</taxon>
        <taxon>Magnoliopsida</taxon>
        <taxon>eudicotyledons</taxon>
        <taxon>Gunneridae</taxon>
        <taxon>Pentapetalae</taxon>
        <taxon>asterids</taxon>
        <taxon>Ericales</taxon>
        <taxon>Ericaceae</taxon>
        <taxon>Vaccinioideae</taxon>
        <taxon>Vaccinieae</taxon>
        <taxon>Vaccinium</taxon>
    </lineage>
</organism>
<gene>
    <name evidence="1" type="ORF">Vadar_011127</name>
</gene>
<comment type="caution">
    <text evidence="1">The sequence shown here is derived from an EMBL/GenBank/DDBJ whole genome shotgun (WGS) entry which is preliminary data.</text>
</comment>
<reference evidence="1 2" key="1">
    <citation type="journal article" date="2021" name="Hortic Res">
        <title>High-quality reference genome and annotation aids understanding of berry development for evergreen blueberry (Vaccinium darrowii).</title>
        <authorList>
            <person name="Yu J."/>
            <person name="Hulse-Kemp A.M."/>
            <person name="Babiker E."/>
            <person name="Staton M."/>
        </authorList>
    </citation>
    <scope>NUCLEOTIDE SEQUENCE [LARGE SCALE GENOMIC DNA]</scope>
    <source>
        <strain evidence="2">cv. NJ 8807/NJ 8810</strain>
        <tissue evidence="1">Young leaf</tissue>
    </source>
</reference>
<dbReference type="EMBL" id="CM037151">
    <property type="protein sequence ID" value="KAH7842963.1"/>
    <property type="molecule type" value="Genomic_DNA"/>
</dbReference>
<proteinExistence type="predicted"/>
<sequence length="457" mass="51077">MKDHGLFSVFVDNLPKEMDVTWLRQLFSGFGFVRDAYMPFKRSSTFNTKFGFIKYRCKEEAVKAIQALNGVVIRDFQIVVQFAKFSFKRGSTQEKKLEIPVVMNMNAEKRWGQNEENFQSITDHPSLAAAPKGEATFAEVLKGVSNGVTKCVEATESGVEWLHKSVVGKLTNFCLVNTLQDLFISNGIWDAQIRPLGGLNVLISFDTVDSLEEFMLDKNRCLPQWFSSVEIWQNQRIIASRSTWISCFGVPVNAWNSRTFFSIGSLWGKVVKLDELTDQSIAFDKGRIFIVTDFLDCINEVIHIKVNGAIFPVKVIEDPLAETTWEKRVYTSIKVKNGYGKDKGDAAVEVESDDESLELNAANDLAQSQEVDPADFVSPLEQDSVGSRSVDSLSTCDSLVGESREAIDSFEDIAIERQLDLFRNNNCLVAGGVGMDSVEGFEQGGHHLPISLALQEK</sequence>